<comment type="subunit">
    <text evidence="1">Heterotrimer of A, B and C subunits.</text>
</comment>
<gene>
    <name evidence="1 2" type="primary">gatC</name>
    <name evidence="2" type="ORF">ATO7_09927</name>
</gene>
<dbReference type="GO" id="GO:0050567">
    <property type="term" value="F:glutaminyl-tRNA synthase (glutamine-hydrolyzing) activity"/>
    <property type="evidence" value="ECO:0007669"/>
    <property type="project" value="UniProtKB-UniRule"/>
</dbReference>
<proteinExistence type="inferred from homology"/>
<dbReference type="PANTHER" id="PTHR15004">
    <property type="entry name" value="GLUTAMYL-TRNA(GLN) AMIDOTRANSFERASE SUBUNIT C, MITOCHONDRIAL"/>
    <property type="match status" value="1"/>
</dbReference>
<dbReference type="GO" id="GO:0005524">
    <property type="term" value="F:ATP binding"/>
    <property type="evidence" value="ECO:0007669"/>
    <property type="project" value="UniProtKB-KW"/>
</dbReference>
<dbReference type="STRING" id="1317117.ATO7_09927"/>
<comment type="function">
    <text evidence="1">Allows the formation of correctly charged Asn-tRNA(Asn) or Gln-tRNA(Gln) through the transamidation of misacylated Asp-tRNA(Asn) or Glu-tRNA(Gln) in organisms which lack either or both of asparaginyl-tRNA or glutaminyl-tRNA synthetases. The reaction takes place in the presence of glutamine and ATP through an activated phospho-Asp-tRNA(Asn) or phospho-Glu-tRNA(Gln).</text>
</comment>
<comment type="caution">
    <text evidence="2">The sequence shown here is derived from an EMBL/GenBank/DDBJ whole genome shotgun (WGS) entry which is preliminary data.</text>
</comment>
<keyword evidence="1" id="KW-0648">Protein biosynthesis</keyword>
<dbReference type="EC" id="6.3.5.-" evidence="1"/>
<dbReference type="GO" id="GO:0050566">
    <property type="term" value="F:asparaginyl-tRNA synthase (glutamine-hydrolyzing) activity"/>
    <property type="evidence" value="ECO:0007669"/>
    <property type="project" value="RHEA"/>
</dbReference>
<organism evidence="2 3">
    <name type="scientific">Oceanococcus atlanticus</name>
    <dbReference type="NCBI Taxonomy" id="1317117"/>
    <lineage>
        <taxon>Bacteria</taxon>
        <taxon>Pseudomonadati</taxon>
        <taxon>Pseudomonadota</taxon>
        <taxon>Gammaproteobacteria</taxon>
        <taxon>Chromatiales</taxon>
        <taxon>Oceanococcaceae</taxon>
        <taxon>Oceanococcus</taxon>
    </lineage>
</organism>
<dbReference type="RefSeq" id="WP_083561594.1">
    <property type="nucleotide sequence ID" value="NZ_AQQV01000002.1"/>
</dbReference>
<protein>
    <recommendedName>
        <fullName evidence="1">Aspartyl/glutamyl-tRNA(Asn/Gln) amidotransferase subunit C</fullName>
        <shortName evidence="1">Asp/Glu-ADT subunit C</shortName>
        <ecNumber evidence="1">6.3.5.-</ecNumber>
    </recommendedName>
</protein>
<keyword evidence="3" id="KW-1185">Reference proteome</keyword>
<keyword evidence="1" id="KW-0067">ATP-binding</keyword>
<name>A0A1Y1SEI8_9GAMM</name>
<dbReference type="InterPro" id="IPR036113">
    <property type="entry name" value="Asp/Glu-ADT_sf_sub_c"/>
</dbReference>
<dbReference type="AlphaFoldDB" id="A0A1Y1SEI8"/>
<dbReference type="NCBIfam" id="TIGR00135">
    <property type="entry name" value="gatC"/>
    <property type="match status" value="1"/>
</dbReference>
<dbReference type="Proteomes" id="UP000192342">
    <property type="component" value="Unassembled WGS sequence"/>
</dbReference>
<accession>A0A1Y1SEI8</accession>
<comment type="similarity">
    <text evidence="1">Belongs to the GatC family.</text>
</comment>
<dbReference type="Pfam" id="PF02686">
    <property type="entry name" value="GatC"/>
    <property type="match status" value="1"/>
</dbReference>
<keyword evidence="1 2" id="KW-0436">Ligase</keyword>
<comment type="catalytic activity">
    <reaction evidence="1">
        <text>L-glutamyl-tRNA(Gln) + L-glutamine + ATP + H2O = L-glutaminyl-tRNA(Gln) + L-glutamate + ADP + phosphate + H(+)</text>
        <dbReference type="Rhea" id="RHEA:17521"/>
        <dbReference type="Rhea" id="RHEA-COMP:9681"/>
        <dbReference type="Rhea" id="RHEA-COMP:9684"/>
        <dbReference type="ChEBI" id="CHEBI:15377"/>
        <dbReference type="ChEBI" id="CHEBI:15378"/>
        <dbReference type="ChEBI" id="CHEBI:29985"/>
        <dbReference type="ChEBI" id="CHEBI:30616"/>
        <dbReference type="ChEBI" id="CHEBI:43474"/>
        <dbReference type="ChEBI" id="CHEBI:58359"/>
        <dbReference type="ChEBI" id="CHEBI:78520"/>
        <dbReference type="ChEBI" id="CHEBI:78521"/>
        <dbReference type="ChEBI" id="CHEBI:456216"/>
    </reaction>
</comment>
<keyword evidence="2" id="KW-0808">Transferase</keyword>
<dbReference type="GO" id="GO:0006412">
    <property type="term" value="P:translation"/>
    <property type="evidence" value="ECO:0007669"/>
    <property type="project" value="UniProtKB-UniRule"/>
</dbReference>
<dbReference type="PANTHER" id="PTHR15004:SF0">
    <property type="entry name" value="GLUTAMYL-TRNA(GLN) AMIDOTRANSFERASE SUBUNIT C, MITOCHONDRIAL"/>
    <property type="match status" value="1"/>
</dbReference>
<dbReference type="OrthoDB" id="9794326at2"/>
<reference evidence="2 3" key="1">
    <citation type="submission" date="2013-04" db="EMBL/GenBank/DDBJ databases">
        <title>Oceanococcus atlanticus 22II-S10r2 Genome Sequencing.</title>
        <authorList>
            <person name="Lai Q."/>
            <person name="Li G."/>
            <person name="Shao Z."/>
        </authorList>
    </citation>
    <scope>NUCLEOTIDE SEQUENCE [LARGE SCALE GENOMIC DNA]</scope>
    <source>
        <strain evidence="2 3">22II-S10r2</strain>
    </source>
</reference>
<dbReference type="GO" id="GO:0006450">
    <property type="term" value="P:regulation of translational fidelity"/>
    <property type="evidence" value="ECO:0007669"/>
    <property type="project" value="InterPro"/>
</dbReference>
<dbReference type="EMBL" id="AQQV01000002">
    <property type="protein sequence ID" value="ORE87351.1"/>
    <property type="molecule type" value="Genomic_DNA"/>
</dbReference>
<dbReference type="HAMAP" id="MF_00122">
    <property type="entry name" value="GatC"/>
    <property type="match status" value="1"/>
</dbReference>
<keyword evidence="1" id="KW-0547">Nucleotide-binding</keyword>
<dbReference type="Gene3D" id="1.10.20.60">
    <property type="entry name" value="Glu-tRNAGln amidotransferase C subunit, N-terminal domain"/>
    <property type="match status" value="1"/>
</dbReference>
<dbReference type="InterPro" id="IPR003837">
    <property type="entry name" value="GatC"/>
</dbReference>
<evidence type="ECO:0000313" key="3">
    <source>
        <dbReference type="Proteomes" id="UP000192342"/>
    </source>
</evidence>
<evidence type="ECO:0000313" key="2">
    <source>
        <dbReference type="EMBL" id="ORE87351.1"/>
    </source>
</evidence>
<dbReference type="GO" id="GO:0070681">
    <property type="term" value="P:glutaminyl-tRNAGln biosynthesis via transamidation"/>
    <property type="evidence" value="ECO:0007669"/>
    <property type="project" value="TreeGrafter"/>
</dbReference>
<comment type="catalytic activity">
    <reaction evidence="1">
        <text>L-aspartyl-tRNA(Asn) + L-glutamine + ATP + H2O = L-asparaginyl-tRNA(Asn) + L-glutamate + ADP + phosphate + 2 H(+)</text>
        <dbReference type="Rhea" id="RHEA:14513"/>
        <dbReference type="Rhea" id="RHEA-COMP:9674"/>
        <dbReference type="Rhea" id="RHEA-COMP:9677"/>
        <dbReference type="ChEBI" id="CHEBI:15377"/>
        <dbReference type="ChEBI" id="CHEBI:15378"/>
        <dbReference type="ChEBI" id="CHEBI:29985"/>
        <dbReference type="ChEBI" id="CHEBI:30616"/>
        <dbReference type="ChEBI" id="CHEBI:43474"/>
        <dbReference type="ChEBI" id="CHEBI:58359"/>
        <dbReference type="ChEBI" id="CHEBI:78515"/>
        <dbReference type="ChEBI" id="CHEBI:78516"/>
        <dbReference type="ChEBI" id="CHEBI:456216"/>
    </reaction>
</comment>
<dbReference type="SUPFAM" id="SSF141000">
    <property type="entry name" value="Glu-tRNAGln amidotransferase C subunit"/>
    <property type="match status" value="1"/>
</dbReference>
<dbReference type="GO" id="GO:0016740">
    <property type="term" value="F:transferase activity"/>
    <property type="evidence" value="ECO:0007669"/>
    <property type="project" value="UniProtKB-KW"/>
</dbReference>
<sequence>MSLDADQVRRVAELARLAVDDAELPVYAQELSSILNMVDQLQSANTEGVEPMAHPLNMVQRLRADAVTEKPDREAFQALAPQAEGGHYLVPRVIE</sequence>
<evidence type="ECO:0000256" key="1">
    <source>
        <dbReference type="HAMAP-Rule" id="MF_00122"/>
    </source>
</evidence>